<dbReference type="InParanoid" id="A0A0D0DD32"/>
<dbReference type="AlphaFoldDB" id="A0A0D0DD32"/>
<reference evidence="2" key="2">
    <citation type="submission" date="2015-01" db="EMBL/GenBank/DDBJ databases">
        <title>Evolutionary Origins and Diversification of the Mycorrhizal Mutualists.</title>
        <authorList>
            <consortium name="DOE Joint Genome Institute"/>
            <consortium name="Mycorrhizal Genomics Consortium"/>
            <person name="Kohler A."/>
            <person name="Kuo A."/>
            <person name="Nagy L.G."/>
            <person name="Floudas D."/>
            <person name="Copeland A."/>
            <person name="Barry K.W."/>
            <person name="Cichocki N."/>
            <person name="Veneault-Fourrey C."/>
            <person name="LaButti K."/>
            <person name="Lindquist E.A."/>
            <person name="Lipzen A."/>
            <person name="Lundell T."/>
            <person name="Morin E."/>
            <person name="Murat C."/>
            <person name="Riley R."/>
            <person name="Ohm R."/>
            <person name="Sun H."/>
            <person name="Tunlid A."/>
            <person name="Henrissat B."/>
            <person name="Grigoriev I.V."/>
            <person name="Hibbett D.S."/>
            <person name="Martin F."/>
        </authorList>
    </citation>
    <scope>NUCLEOTIDE SEQUENCE [LARGE SCALE GENOMIC DNA]</scope>
    <source>
        <strain evidence="2">Ve08.2h10</strain>
    </source>
</reference>
<evidence type="ECO:0000313" key="2">
    <source>
        <dbReference type="Proteomes" id="UP000054538"/>
    </source>
</evidence>
<reference evidence="1 2" key="1">
    <citation type="submission" date="2014-04" db="EMBL/GenBank/DDBJ databases">
        <authorList>
            <consortium name="DOE Joint Genome Institute"/>
            <person name="Kuo A."/>
            <person name="Kohler A."/>
            <person name="Jargeat P."/>
            <person name="Nagy L.G."/>
            <person name="Floudas D."/>
            <person name="Copeland A."/>
            <person name="Barry K.W."/>
            <person name="Cichocki N."/>
            <person name="Veneault-Fourrey C."/>
            <person name="LaButti K."/>
            <person name="Lindquist E.A."/>
            <person name="Lipzen A."/>
            <person name="Lundell T."/>
            <person name="Morin E."/>
            <person name="Murat C."/>
            <person name="Sun H."/>
            <person name="Tunlid A."/>
            <person name="Henrissat B."/>
            <person name="Grigoriev I.V."/>
            <person name="Hibbett D.S."/>
            <person name="Martin F."/>
            <person name="Nordberg H.P."/>
            <person name="Cantor M.N."/>
            <person name="Hua S.X."/>
        </authorList>
    </citation>
    <scope>NUCLEOTIDE SEQUENCE [LARGE SCALE GENOMIC DNA]</scope>
    <source>
        <strain evidence="1 2">Ve08.2h10</strain>
    </source>
</reference>
<dbReference type="HOGENOM" id="CLU_2606702_0_0_1"/>
<gene>
    <name evidence="1" type="ORF">PAXRUDRAFT_141318</name>
</gene>
<name>A0A0D0DD32_9AGAM</name>
<organism evidence="1 2">
    <name type="scientific">Paxillus rubicundulus Ve08.2h10</name>
    <dbReference type="NCBI Taxonomy" id="930991"/>
    <lineage>
        <taxon>Eukaryota</taxon>
        <taxon>Fungi</taxon>
        <taxon>Dikarya</taxon>
        <taxon>Basidiomycota</taxon>
        <taxon>Agaricomycotina</taxon>
        <taxon>Agaricomycetes</taxon>
        <taxon>Agaricomycetidae</taxon>
        <taxon>Boletales</taxon>
        <taxon>Paxilineae</taxon>
        <taxon>Paxillaceae</taxon>
        <taxon>Paxillus</taxon>
    </lineage>
</organism>
<protein>
    <submittedName>
        <fullName evidence="1">Unplaced genomic scaffold scaffold_237, whole genome shotgun sequence</fullName>
    </submittedName>
</protein>
<keyword evidence="2" id="KW-1185">Reference proteome</keyword>
<dbReference type="EMBL" id="KN825059">
    <property type="protein sequence ID" value="KIK95177.1"/>
    <property type="molecule type" value="Genomic_DNA"/>
</dbReference>
<dbReference type="Proteomes" id="UP000054538">
    <property type="component" value="Unassembled WGS sequence"/>
</dbReference>
<accession>A0A0D0DD32</accession>
<evidence type="ECO:0000313" key="1">
    <source>
        <dbReference type="EMBL" id="KIK95177.1"/>
    </source>
</evidence>
<sequence length="79" mass="8838">MNYHISNVESTNQNILSNQQLLTDHLEATEAAVHQMQERLIALPEKSQSKAASSKNISNQHLKFKVKPNLTSDFQCACA</sequence>
<proteinExistence type="predicted"/>